<protein>
    <submittedName>
        <fullName evidence="2">Sortase</fullName>
    </submittedName>
</protein>
<proteinExistence type="predicted"/>
<dbReference type="InterPro" id="IPR023365">
    <property type="entry name" value="Sortase_dom-sf"/>
</dbReference>
<dbReference type="NCBIfam" id="TIGR01076">
    <property type="entry name" value="sortase_fam"/>
    <property type="match status" value="1"/>
</dbReference>
<feature type="active site" description="Acyl-thioester intermediate" evidence="1">
    <location>
        <position position="203"/>
    </location>
</feature>
<dbReference type="Gene3D" id="2.40.260.10">
    <property type="entry name" value="Sortase"/>
    <property type="match status" value="1"/>
</dbReference>
<dbReference type="InterPro" id="IPR042007">
    <property type="entry name" value="Sortase_A"/>
</dbReference>
<dbReference type="Pfam" id="PF04203">
    <property type="entry name" value="Sortase"/>
    <property type="match status" value="1"/>
</dbReference>
<dbReference type="Proteomes" id="UP000051992">
    <property type="component" value="Unassembled WGS sequence"/>
</dbReference>
<evidence type="ECO:0000256" key="1">
    <source>
        <dbReference type="PIRSR" id="PIRSR605754-1"/>
    </source>
</evidence>
<accession>A0A0R2H2N0</accession>
<dbReference type="CDD" id="cd06165">
    <property type="entry name" value="Sortase_A"/>
    <property type="match status" value="1"/>
</dbReference>
<dbReference type="PATRIC" id="fig|1629.5.peg.461"/>
<dbReference type="InterPro" id="IPR005754">
    <property type="entry name" value="Sortase"/>
</dbReference>
<dbReference type="EMBL" id="JQBM01000001">
    <property type="protein sequence ID" value="KRN47184.1"/>
    <property type="molecule type" value="Genomic_DNA"/>
</dbReference>
<feature type="active site" description="Proton donor/acceptor" evidence="1">
    <location>
        <position position="137"/>
    </location>
</feature>
<name>A0A0R2H2N0_WEIVI</name>
<dbReference type="AlphaFoldDB" id="A0A0R2H2N0"/>
<keyword evidence="3" id="KW-1185">Reference proteome</keyword>
<comment type="caution">
    <text evidence="2">The sequence shown here is derived from an EMBL/GenBank/DDBJ whole genome shotgun (WGS) entry which is preliminary data.</text>
</comment>
<dbReference type="OrthoDB" id="1648028at2"/>
<dbReference type="SUPFAM" id="SSF63817">
    <property type="entry name" value="Sortase"/>
    <property type="match status" value="1"/>
</dbReference>
<dbReference type="RefSeq" id="WP_057744431.1">
    <property type="nucleotide sequence ID" value="NZ_BJLU01000003.1"/>
</dbReference>
<evidence type="ECO:0000313" key="3">
    <source>
        <dbReference type="Proteomes" id="UP000051992"/>
    </source>
</evidence>
<sequence>MADKKKTTSRKHHWWSTLIYVVLIIIALGLIFHNQIATFAINTFEPKVTQKTINKADQTKKDANYDWSKVNTLSAQQILKARVNAGKVDFIGFVSVPEIGLSVPIANGVSDTILSLGAGTLNENQQMGQGNYALASHFIQGDSGKKVLFSPIYYHGKVGQKIYLTDMKKVYEYKTTSYRVVKPTDVQVADPIPGRKMVTLITCDYTAERGRVIMQGDLTKEMPFNQAPQSVLDSFEKDNRWIK</sequence>
<evidence type="ECO:0000313" key="2">
    <source>
        <dbReference type="EMBL" id="KRN47184.1"/>
    </source>
</evidence>
<organism evidence="2 3">
    <name type="scientific">Weissella viridescens</name>
    <name type="common">Lactobacillus viridescens</name>
    <dbReference type="NCBI Taxonomy" id="1629"/>
    <lineage>
        <taxon>Bacteria</taxon>
        <taxon>Bacillati</taxon>
        <taxon>Bacillota</taxon>
        <taxon>Bacilli</taxon>
        <taxon>Lactobacillales</taxon>
        <taxon>Lactobacillaceae</taxon>
        <taxon>Weissella</taxon>
    </lineage>
</organism>
<reference evidence="2 3" key="1">
    <citation type="journal article" date="2015" name="Genome Announc.">
        <title>Expanding the biotechnology potential of lactobacilli through comparative genomics of 213 strains and associated genera.</title>
        <authorList>
            <person name="Sun Z."/>
            <person name="Harris H.M."/>
            <person name="McCann A."/>
            <person name="Guo C."/>
            <person name="Argimon S."/>
            <person name="Zhang W."/>
            <person name="Yang X."/>
            <person name="Jeffery I.B."/>
            <person name="Cooney J.C."/>
            <person name="Kagawa T.F."/>
            <person name="Liu W."/>
            <person name="Song Y."/>
            <person name="Salvetti E."/>
            <person name="Wrobel A."/>
            <person name="Rasinkangas P."/>
            <person name="Parkhill J."/>
            <person name="Rea M.C."/>
            <person name="O'Sullivan O."/>
            <person name="Ritari J."/>
            <person name="Douillard F.P."/>
            <person name="Paul Ross R."/>
            <person name="Yang R."/>
            <person name="Briner A.E."/>
            <person name="Felis G.E."/>
            <person name="de Vos W.M."/>
            <person name="Barrangou R."/>
            <person name="Klaenhammer T.R."/>
            <person name="Caufield P.W."/>
            <person name="Cui Y."/>
            <person name="Zhang H."/>
            <person name="O'Toole P.W."/>
        </authorList>
    </citation>
    <scope>NUCLEOTIDE SEQUENCE [LARGE SCALE GENOMIC DNA]</scope>
    <source>
        <strain evidence="2 3">DSM 20410</strain>
    </source>
</reference>
<gene>
    <name evidence="2" type="ORF">IV50_GL000457</name>
</gene>